<dbReference type="InterPro" id="IPR010982">
    <property type="entry name" value="Lambda_DNA-bd_dom_sf"/>
</dbReference>
<dbReference type="PROSITE" id="PS50943">
    <property type="entry name" value="HTH_CROC1"/>
    <property type="match status" value="1"/>
</dbReference>
<accession>H0JXH5</accession>
<feature type="domain" description="HTH cro/C1-type" evidence="2">
    <location>
        <begin position="20"/>
        <end position="74"/>
    </location>
</feature>
<dbReference type="PANTHER" id="PTHR43236:SF1">
    <property type="entry name" value="BLL7220 PROTEIN"/>
    <property type="match status" value="1"/>
</dbReference>
<comment type="caution">
    <text evidence="3">The sequence shown here is derived from an EMBL/GenBank/DDBJ whole genome shotgun (WGS) entry which is preliminary data.</text>
</comment>
<sequence>MTTSLHNGWIIPEWTLSDRLRKAREVAGLTQTEIADRLELTRRTVGSYESGERAPKRTTIAAWAMATAVPVTWLETGTAPSPDGDGAAVVRHQGLEPRTR</sequence>
<reference evidence="3 4" key="1">
    <citation type="submission" date="2011-12" db="EMBL/GenBank/DDBJ databases">
        <authorList>
            <person name="Kriszt B."/>
            <person name="Tancsics A."/>
            <person name="Cserhati M."/>
            <person name="Toth A."/>
            <person name="Nagy I."/>
            <person name="Horvath B."/>
            <person name="Tamura T."/>
            <person name="Kukolya J."/>
            <person name="Szoboszlay S."/>
        </authorList>
    </citation>
    <scope>NUCLEOTIDE SEQUENCE [LARGE SCALE GENOMIC DNA]</scope>
    <source>
        <strain evidence="3 4">AK37</strain>
    </source>
</reference>
<dbReference type="CDD" id="cd00093">
    <property type="entry name" value="HTH_XRE"/>
    <property type="match status" value="1"/>
</dbReference>
<protein>
    <submittedName>
        <fullName evidence="3">HTH family transcriptional regulator</fullName>
    </submittedName>
</protein>
<organism evidence="3 4">
    <name type="scientific">Rhodococcus pyridinivorans AK37</name>
    <dbReference type="NCBI Taxonomy" id="1114960"/>
    <lineage>
        <taxon>Bacteria</taxon>
        <taxon>Bacillati</taxon>
        <taxon>Actinomycetota</taxon>
        <taxon>Actinomycetes</taxon>
        <taxon>Mycobacteriales</taxon>
        <taxon>Nocardiaceae</taxon>
        <taxon>Rhodococcus</taxon>
    </lineage>
</organism>
<gene>
    <name evidence="3" type="ORF">AK37_22261</name>
</gene>
<dbReference type="Proteomes" id="UP000005064">
    <property type="component" value="Unassembled WGS sequence"/>
</dbReference>
<dbReference type="GO" id="GO:0003677">
    <property type="term" value="F:DNA binding"/>
    <property type="evidence" value="ECO:0007669"/>
    <property type="project" value="InterPro"/>
</dbReference>
<proteinExistence type="predicted"/>
<evidence type="ECO:0000259" key="2">
    <source>
        <dbReference type="PROSITE" id="PS50943"/>
    </source>
</evidence>
<evidence type="ECO:0000256" key="1">
    <source>
        <dbReference type="SAM" id="MobiDB-lite"/>
    </source>
</evidence>
<dbReference type="SUPFAM" id="SSF47413">
    <property type="entry name" value="lambda repressor-like DNA-binding domains"/>
    <property type="match status" value="1"/>
</dbReference>
<evidence type="ECO:0000313" key="3">
    <source>
        <dbReference type="EMBL" id="EHK80870.1"/>
    </source>
</evidence>
<dbReference type="Gene3D" id="1.10.260.40">
    <property type="entry name" value="lambda repressor-like DNA-binding domains"/>
    <property type="match status" value="1"/>
</dbReference>
<name>H0JXH5_9NOCA</name>
<evidence type="ECO:0000313" key="4">
    <source>
        <dbReference type="Proteomes" id="UP000005064"/>
    </source>
</evidence>
<dbReference type="InterPro" id="IPR001387">
    <property type="entry name" value="Cro/C1-type_HTH"/>
</dbReference>
<dbReference type="RefSeq" id="WP_006554353.1">
    <property type="nucleotide sequence ID" value="NZ_AHBW01000061.1"/>
</dbReference>
<dbReference type="SMART" id="SM00530">
    <property type="entry name" value="HTH_XRE"/>
    <property type="match status" value="1"/>
</dbReference>
<dbReference type="InterPro" id="IPR052345">
    <property type="entry name" value="Rad_response_metalloprotease"/>
</dbReference>
<dbReference type="PANTHER" id="PTHR43236">
    <property type="entry name" value="ANTITOXIN HIGA1"/>
    <property type="match status" value="1"/>
</dbReference>
<dbReference type="Pfam" id="PF01381">
    <property type="entry name" value="HTH_3"/>
    <property type="match status" value="1"/>
</dbReference>
<feature type="region of interest" description="Disordered" evidence="1">
    <location>
        <begin position="75"/>
        <end position="100"/>
    </location>
</feature>
<dbReference type="EMBL" id="AHBW01000061">
    <property type="protein sequence ID" value="EHK80870.1"/>
    <property type="molecule type" value="Genomic_DNA"/>
</dbReference>
<dbReference type="AlphaFoldDB" id="H0JXH5"/>